<gene>
    <name evidence="1" type="ORF">D9X91_03590</name>
</gene>
<sequence length="101" mass="11637">MGKSSVKGKCELCLREEVAVTEHHLTPKEMGGAFLPTAMLCIPCHKQIHALFTNEELAETMNSVEKLRANPQLWKFIKWIKKQPASRIPKMKKSNHRKRKN</sequence>
<keyword evidence="1" id="KW-0378">Hydrolase</keyword>
<dbReference type="AlphaFoldDB" id="A0A3L7K2B8"/>
<evidence type="ECO:0000313" key="1">
    <source>
        <dbReference type="EMBL" id="RLQ97247.1"/>
    </source>
</evidence>
<dbReference type="OrthoDB" id="9802640at2"/>
<comment type="caution">
    <text evidence="1">The sequence shown here is derived from an EMBL/GenBank/DDBJ whole genome shotgun (WGS) entry which is preliminary data.</text>
</comment>
<proteinExistence type="predicted"/>
<reference evidence="1 2" key="1">
    <citation type="submission" date="2018-10" db="EMBL/GenBank/DDBJ databases">
        <title>Falsibacillus sp. genome draft.</title>
        <authorList>
            <person name="Shi S."/>
        </authorList>
    </citation>
    <scope>NUCLEOTIDE SEQUENCE [LARGE SCALE GENOMIC DNA]</scope>
    <source>
        <strain evidence="1 2">GY 10110</strain>
    </source>
</reference>
<accession>A0A3L7K2B8</accession>
<dbReference type="Proteomes" id="UP000276770">
    <property type="component" value="Unassembled WGS sequence"/>
</dbReference>
<keyword evidence="1" id="KW-0540">Nuclease</keyword>
<dbReference type="RefSeq" id="WP_121679197.1">
    <property type="nucleotide sequence ID" value="NZ_RCVZ01000002.1"/>
</dbReference>
<keyword evidence="1" id="KW-0255">Endonuclease</keyword>
<evidence type="ECO:0000313" key="2">
    <source>
        <dbReference type="Proteomes" id="UP000276770"/>
    </source>
</evidence>
<dbReference type="PANTHER" id="PTHR37827:SF1">
    <property type="entry name" value="HNH DOMAIN-CONTAINING PROTEIN"/>
    <property type="match status" value="1"/>
</dbReference>
<name>A0A3L7K2B8_9BACI</name>
<dbReference type="GO" id="GO:0004519">
    <property type="term" value="F:endonuclease activity"/>
    <property type="evidence" value="ECO:0007669"/>
    <property type="project" value="UniProtKB-KW"/>
</dbReference>
<organism evidence="1 2">
    <name type="scientific">Falsibacillus albus</name>
    <dbReference type="NCBI Taxonomy" id="2478915"/>
    <lineage>
        <taxon>Bacteria</taxon>
        <taxon>Bacillati</taxon>
        <taxon>Bacillota</taxon>
        <taxon>Bacilli</taxon>
        <taxon>Bacillales</taxon>
        <taxon>Bacillaceae</taxon>
        <taxon>Falsibacillus</taxon>
    </lineage>
</organism>
<protein>
    <submittedName>
        <fullName evidence="1">HNH endonuclease</fullName>
    </submittedName>
</protein>
<keyword evidence="2" id="KW-1185">Reference proteome</keyword>
<dbReference type="PANTHER" id="PTHR37827">
    <property type="entry name" value="TUDOR DOMAIN-CONTAINING PROTEIN"/>
    <property type="match status" value="1"/>
</dbReference>
<dbReference type="EMBL" id="RCVZ01000002">
    <property type="protein sequence ID" value="RLQ97247.1"/>
    <property type="molecule type" value="Genomic_DNA"/>
</dbReference>